<dbReference type="PANTHER" id="PTHR30560:SF3">
    <property type="entry name" value="TRIGGER FACTOR-LIKE PROTEIN TIG, CHLOROPLASTIC"/>
    <property type="match status" value="1"/>
</dbReference>
<dbReference type="OrthoDB" id="9767721at2"/>
<dbReference type="AlphaFoldDB" id="A0A5B8VPR9"/>
<dbReference type="InterPro" id="IPR036611">
    <property type="entry name" value="Trigger_fac_ribosome-bd_sf"/>
</dbReference>
<dbReference type="Pfam" id="PF05697">
    <property type="entry name" value="Trigger_N"/>
    <property type="match status" value="1"/>
</dbReference>
<dbReference type="GO" id="GO:0044183">
    <property type="term" value="F:protein folding chaperone"/>
    <property type="evidence" value="ECO:0007669"/>
    <property type="project" value="TreeGrafter"/>
</dbReference>
<proteinExistence type="predicted"/>
<protein>
    <submittedName>
        <fullName evidence="2">Trigger factor</fullName>
    </submittedName>
</protein>
<dbReference type="PANTHER" id="PTHR30560">
    <property type="entry name" value="TRIGGER FACTOR CHAPERONE AND PEPTIDYL-PROLYL CIS/TRANS ISOMERASE"/>
    <property type="match status" value="1"/>
</dbReference>
<dbReference type="InterPro" id="IPR005215">
    <property type="entry name" value="Trig_fac"/>
</dbReference>
<dbReference type="GO" id="GO:0043335">
    <property type="term" value="P:protein unfolding"/>
    <property type="evidence" value="ECO:0007669"/>
    <property type="project" value="TreeGrafter"/>
</dbReference>
<dbReference type="GO" id="GO:0015031">
    <property type="term" value="P:protein transport"/>
    <property type="evidence" value="ECO:0007669"/>
    <property type="project" value="InterPro"/>
</dbReference>
<keyword evidence="3" id="KW-1185">Reference proteome</keyword>
<dbReference type="InterPro" id="IPR008881">
    <property type="entry name" value="Trigger_fac_ribosome-bd_bac"/>
</dbReference>
<dbReference type="Proteomes" id="UP000321291">
    <property type="component" value="Chromosome"/>
</dbReference>
<dbReference type="KEGG" id="agi:FSB73_17035"/>
<dbReference type="GO" id="GO:0003755">
    <property type="term" value="F:peptidyl-prolyl cis-trans isomerase activity"/>
    <property type="evidence" value="ECO:0007669"/>
    <property type="project" value="TreeGrafter"/>
</dbReference>
<dbReference type="SUPFAM" id="SSF109998">
    <property type="entry name" value="Triger factor/SurA peptide-binding domain-like"/>
    <property type="match status" value="1"/>
</dbReference>
<dbReference type="InterPro" id="IPR027304">
    <property type="entry name" value="Trigger_fact/SurA_dom_sf"/>
</dbReference>
<evidence type="ECO:0000259" key="1">
    <source>
        <dbReference type="Pfam" id="PF05697"/>
    </source>
</evidence>
<evidence type="ECO:0000313" key="2">
    <source>
        <dbReference type="EMBL" id="QEC73131.1"/>
    </source>
</evidence>
<name>A0A5B8VPR9_9BACT</name>
<dbReference type="EMBL" id="CP042434">
    <property type="protein sequence ID" value="QEC73131.1"/>
    <property type="molecule type" value="Genomic_DNA"/>
</dbReference>
<dbReference type="SUPFAM" id="SSF102735">
    <property type="entry name" value="Trigger factor ribosome-binding domain"/>
    <property type="match status" value="1"/>
</dbReference>
<dbReference type="RefSeq" id="WP_146784910.1">
    <property type="nucleotide sequence ID" value="NZ_CP042434.1"/>
</dbReference>
<feature type="domain" description="Trigger factor ribosome-binding bacterial" evidence="1">
    <location>
        <begin position="4"/>
        <end position="149"/>
    </location>
</feature>
<organism evidence="2 3">
    <name type="scientific">Arachidicoccus ginsenosidivorans</name>
    <dbReference type="NCBI Taxonomy" id="496057"/>
    <lineage>
        <taxon>Bacteria</taxon>
        <taxon>Pseudomonadati</taxon>
        <taxon>Bacteroidota</taxon>
        <taxon>Chitinophagia</taxon>
        <taxon>Chitinophagales</taxon>
        <taxon>Chitinophagaceae</taxon>
        <taxon>Arachidicoccus</taxon>
    </lineage>
</organism>
<gene>
    <name evidence="2" type="ORF">FSB73_17035</name>
</gene>
<sequence>MATITREQIAPLNDKLVVTLKKEDYLPAVDKSIKNYAKTANIQGFRKGMVPAGLVRKMYGPSILQDEVIKTVDNEINKYIADEKLAIIAQPIPLDETPVEFSIQDPKDYTFEFEIGLQPEINIDPKSINVTRYQIEVTDQILDEELERLRQRYGNYSTPETVEDENAIISADIAVDGQDDAAKEDENESKAAEAATEVAETTKAATTAITLKEIAKGQQKEFKGKKVGDIVTVELGKAFKGEILDRVLSDLKLDKEDKENAKKTVTLTITKIGLLEPAAYDEKLFDQVYPGRDIKTEEDFKAAVKEDITKYYGQQASGQIHDQIYHHLTDHVTLDMPETFLKRWMKISSEGKKTEEELDKDIVEFKKQLQWALISSKLSSDNNIQVQHEELKDYARHQLLNYLGGQMGLQGNEQWIDDYANKMLADQKFIDDAHGQIRIGKLFEVLEKQVTAKDQPITEKEFTEMVQKHQHEHHH</sequence>
<dbReference type="Gene3D" id="3.30.70.1050">
    <property type="entry name" value="Trigger factor ribosome-binding domain"/>
    <property type="match status" value="1"/>
</dbReference>
<dbReference type="GO" id="GO:0051083">
    <property type="term" value="P:'de novo' cotranslational protein folding"/>
    <property type="evidence" value="ECO:0007669"/>
    <property type="project" value="TreeGrafter"/>
</dbReference>
<dbReference type="Gene3D" id="1.10.3120.10">
    <property type="entry name" value="Trigger factor, C-terminal domain"/>
    <property type="match status" value="1"/>
</dbReference>
<dbReference type="InterPro" id="IPR037041">
    <property type="entry name" value="Trigger_fac_C_sf"/>
</dbReference>
<reference evidence="2 3" key="1">
    <citation type="journal article" date="2017" name="Int. J. Syst. Evol. Microbiol.">
        <title>Arachidicoccus ginsenosidivorans sp. nov., with ginsenoside-converting activity isolated from ginseng cultivating soil.</title>
        <authorList>
            <person name="Siddiqi M.Z."/>
            <person name="Aslam Z."/>
            <person name="Im W.T."/>
        </authorList>
    </citation>
    <scope>NUCLEOTIDE SEQUENCE [LARGE SCALE GENOMIC DNA]</scope>
    <source>
        <strain evidence="2 3">Gsoil 809</strain>
    </source>
</reference>
<accession>A0A5B8VPR9</accession>
<dbReference type="GO" id="GO:0043022">
    <property type="term" value="F:ribosome binding"/>
    <property type="evidence" value="ECO:0007669"/>
    <property type="project" value="TreeGrafter"/>
</dbReference>
<evidence type="ECO:0000313" key="3">
    <source>
        <dbReference type="Proteomes" id="UP000321291"/>
    </source>
</evidence>